<organism evidence="2 3">
    <name type="scientific">Pigmentiphaga litoralis</name>
    <dbReference type="NCBI Taxonomy" id="516702"/>
    <lineage>
        <taxon>Bacteria</taxon>
        <taxon>Pseudomonadati</taxon>
        <taxon>Pseudomonadota</taxon>
        <taxon>Betaproteobacteria</taxon>
        <taxon>Burkholderiales</taxon>
        <taxon>Alcaligenaceae</taxon>
        <taxon>Pigmentiphaga</taxon>
    </lineage>
</organism>
<name>A0A7Y9IWB2_9BURK</name>
<dbReference type="PANTHER" id="PTHR36151">
    <property type="entry name" value="BLR2777 PROTEIN"/>
    <property type="match status" value="1"/>
</dbReference>
<dbReference type="EMBL" id="JACBYR010000001">
    <property type="protein sequence ID" value="NYE83678.1"/>
    <property type="molecule type" value="Genomic_DNA"/>
</dbReference>
<evidence type="ECO:0000313" key="2">
    <source>
        <dbReference type="EMBL" id="NYE83678.1"/>
    </source>
</evidence>
<dbReference type="PANTHER" id="PTHR36151:SF3">
    <property type="entry name" value="ER-BOUND OXYGENASE MPAB_MPAB'_RUBBER OXYGENASE CATALYTIC DOMAIN-CONTAINING PROTEIN"/>
    <property type="match status" value="1"/>
</dbReference>
<dbReference type="InterPro" id="IPR018713">
    <property type="entry name" value="MPAB/Lcp_cat_dom"/>
</dbReference>
<comment type="caution">
    <text evidence="2">The sequence shown here is derived from an EMBL/GenBank/DDBJ whole genome shotgun (WGS) entry which is preliminary data.</text>
</comment>
<dbReference type="RefSeq" id="WP_179587460.1">
    <property type="nucleotide sequence ID" value="NZ_JACBYR010000001.1"/>
</dbReference>
<gene>
    <name evidence="2" type="ORF">FHW18_002949</name>
</gene>
<evidence type="ECO:0000313" key="3">
    <source>
        <dbReference type="Proteomes" id="UP000542125"/>
    </source>
</evidence>
<keyword evidence="3" id="KW-1185">Reference proteome</keyword>
<evidence type="ECO:0000259" key="1">
    <source>
        <dbReference type="Pfam" id="PF09995"/>
    </source>
</evidence>
<accession>A0A7Y9IWB2</accession>
<reference evidence="2 3" key="1">
    <citation type="submission" date="2020-07" db="EMBL/GenBank/DDBJ databases">
        <title>Genomic Encyclopedia of Type Strains, Phase IV (KMG-V): Genome sequencing to study the core and pangenomes of soil and plant-associated prokaryotes.</title>
        <authorList>
            <person name="Whitman W."/>
        </authorList>
    </citation>
    <scope>NUCLEOTIDE SEQUENCE [LARGE SCALE GENOMIC DNA]</scope>
    <source>
        <strain evidence="2 3">SAS40</strain>
    </source>
</reference>
<dbReference type="GO" id="GO:0016491">
    <property type="term" value="F:oxidoreductase activity"/>
    <property type="evidence" value="ECO:0007669"/>
    <property type="project" value="InterPro"/>
</dbReference>
<proteinExistence type="predicted"/>
<sequence>MLYLPPPVRRRVESLAANLLQPSDGPQVDFAAPAGEPALVTPDSVSWQVFKNPATLFIGGVAAVILELAEPRVRTGVWEHTSFRQQPMARLQRTGLAAMMTVYGARTQTEKMIAHVVRLHGAVQGVTPAGTPYRATDTDLLDWVQATASFGFLNAYHVYARALTPGDRDRFYAEGAAAARLYGATGAPMSEAEQQAQFAAMAPRLEASPIVQEFLTIIARVPVLPTPLRRLQSVMVRAAIDLVPATIRQTLQLESTGGLTAGQRWLVTRAARAADRLPLRSGPAVQSCRRLGLPDDYLYRRRQARSAP</sequence>
<feature type="domain" description="ER-bound oxygenase mpaB/mpaB'/Rubber oxygenase catalytic" evidence="1">
    <location>
        <begin position="47"/>
        <end position="274"/>
    </location>
</feature>
<dbReference type="Pfam" id="PF09995">
    <property type="entry name" value="MPAB_Lcp_cat"/>
    <property type="match status" value="1"/>
</dbReference>
<dbReference type="AlphaFoldDB" id="A0A7Y9IWB2"/>
<protein>
    <submittedName>
        <fullName evidence="2">Uncharacterized protein (DUF2236 family)</fullName>
    </submittedName>
</protein>
<dbReference type="Proteomes" id="UP000542125">
    <property type="component" value="Unassembled WGS sequence"/>
</dbReference>